<dbReference type="InterPro" id="IPR019236">
    <property type="entry name" value="APP1_cat"/>
</dbReference>
<dbReference type="PANTHER" id="PTHR28208">
    <property type="entry name" value="PHOSPHATIDATE PHOSPHATASE APP1"/>
    <property type="match status" value="1"/>
</dbReference>
<dbReference type="GO" id="GO:0008195">
    <property type="term" value="F:phosphatidate phosphatase activity"/>
    <property type="evidence" value="ECO:0007669"/>
    <property type="project" value="InterPro"/>
</dbReference>
<protein>
    <submittedName>
        <fullName evidence="2">Phosphatidate phosphatase APP1</fullName>
    </submittedName>
</protein>
<gene>
    <name evidence="2" type="ORF">C3B54_11780</name>
</gene>
<dbReference type="Pfam" id="PF09949">
    <property type="entry name" value="APP1_cat"/>
    <property type="match status" value="1"/>
</dbReference>
<sequence>MDPIHRAARIEDWFQQRRVRSGLKRGLVPQVIPFRGYGSTSWIRVLARVVLAAKPEPDAQGPKKIRGWRSFTSAPVPFAEVTLTADGHTLTVQADRGGVIDHTLDVSLSPGWHDVWMRVGDGLPVRARVFIIADDQNIGVICDVDDTIMVTALPRPFLAAWNSFVRDEHARRPVPGMAVLLERTVRQYPGCPVIYLSTGAWNVQPTISRFLKRHLYPMGSLLLTDWGPTTDRIFRSGLDHKKENLERLAKDFPHVRWILIGDDGQHDEELYSNFAMNHPDQVRAIAIRELLAPEALLAGGRSHTNRTVNPEVTPWVSASNGAGLAVEFARLGVLEWPAHSPE</sequence>
<dbReference type="KEGG" id="psai:C3B54_11780"/>
<dbReference type="InterPro" id="IPR052935">
    <property type="entry name" value="Mg2+_PAP"/>
</dbReference>
<organism evidence="2 3">
    <name type="scientific">Pontimonas salivibrio</name>
    <dbReference type="NCBI Taxonomy" id="1159327"/>
    <lineage>
        <taxon>Bacteria</taxon>
        <taxon>Bacillati</taxon>
        <taxon>Actinomycetota</taxon>
        <taxon>Actinomycetes</taxon>
        <taxon>Micrococcales</taxon>
        <taxon>Microbacteriaceae</taxon>
        <taxon>Pontimonas</taxon>
    </lineage>
</organism>
<dbReference type="AlphaFoldDB" id="A0A2L2BQ23"/>
<reference evidence="2 3" key="1">
    <citation type="submission" date="2018-02" db="EMBL/GenBank/DDBJ databases">
        <title>Complete genome of the streamlined marine actinobacterium Pontimonas salivibrio CL-TW6 adapted to coastal planktonic lifestype.</title>
        <authorList>
            <person name="Cho B.C."/>
            <person name="Hardies S.C."/>
            <person name="Jang G.I."/>
            <person name="Hwang C.Y."/>
        </authorList>
    </citation>
    <scope>NUCLEOTIDE SEQUENCE [LARGE SCALE GENOMIC DNA]</scope>
    <source>
        <strain evidence="2 3">CL-TW6</strain>
    </source>
</reference>
<evidence type="ECO:0000259" key="1">
    <source>
        <dbReference type="Pfam" id="PF09949"/>
    </source>
</evidence>
<evidence type="ECO:0000313" key="2">
    <source>
        <dbReference type="EMBL" id="AVG23759.1"/>
    </source>
</evidence>
<evidence type="ECO:0000313" key="3">
    <source>
        <dbReference type="Proteomes" id="UP000243077"/>
    </source>
</evidence>
<dbReference type="Proteomes" id="UP000243077">
    <property type="component" value="Chromosome"/>
</dbReference>
<keyword evidence="3" id="KW-1185">Reference proteome</keyword>
<dbReference type="PANTHER" id="PTHR28208:SF3">
    <property type="entry name" value="PHOSPHATIDATE PHOSPHATASE APP1"/>
    <property type="match status" value="1"/>
</dbReference>
<feature type="domain" description="Phosphatidate phosphatase APP1 catalytic" evidence="1">
    <location>
        <begin position="138"/>
        <end position="289"/>
    </location>
</feature>
<proteinExistence type="predicted"/>
<accession>A0A2L2BQ23</accession>
<dbReference type="EMBL" id="CP026923">
    <property type="protein sequence ID" value="AVG23759.1"/>
    <property type="molecule type" value="Genomic_DNA"/>
</dbReference>
<name>A0A2L2BQ23_9MICO</name>